<protein>
    <submittedName>
        <fullName evidence="2">Uncharacterized protein</fullName>
    </submittedName>
</protein>
<evidence type="ECO:0000313" key="3">
    <source>
        <dbReference type="Proteomes" id="UP000316304"/>
    </source>
</evidence>
<dbReference type="RefSeq" id="WP_146592964.1">
    <property type="nucleotide sequence ID" value="NZ_SJPT01000001.1"/>
</dbReference>
<feature type="chain" id="PRO_5022855648" evidence="1">
    <location>
        <begin position="26"/>
        <end position="205"/>
    </location>
</feature>
<reference evidence="2 3" key="1">
    <citation type="submission" date="2019-02" db="EMBL/GenBank/DDBJ databases">
        <title>Deep-cultivation of Planctomycetes and their phenomic and genomic characterization uncovers novel biology.</title>
        <authorList>
            <person name="Wiegand S."/>
            <person name="Jogler M."/>
            <person name="Boedeker C."/>
            <person name="Pinto D."/>
            <person name="Vollmers J."/>
            <person name="Rivas-Marin E."/>
            <person name="Kohn T."/>
            <person name="Peeters S.H."/>
            <person name="Heuer A."/>
            <person name="Rast P."/>
            <person name="Oberbeckmann S."/>
            <person name="Bunk B."/>
            <person name="Jeske O."/>
            <person name="Meyerdierks A."/>
            <person name="Storesund J.E."/>
            <person name="Kallscheuer N."/>
            <person name="Luecker S."/>
            <person name="Lage O.M."/>
            <person name="Pohl T."/>
            <person name="Merkel B.J."/>
            <person name="Hornburger P."/>
            <person name="Mueller R.-W."/>
            <person name="Bruemmer F."/>
            <person name="Labrenz M."/>
            <person name="Spormann A.M."/>
            <person name="Op Den Camp H."/>
            <person name="Overmann J."/>
            <person name="Amann R."/>
            <person name="Jetten M.S.M."/>
            <person name="Mascher T."/>
            <person name="Medema M.H."/>
            <person name="Devos D.P."/>
            <person name="Kaster A.-K."/>
            <person name="Ovreas L."/>
            <person name="Rohde M."/>
            <person name="Galperin M.Y."/>
            <person name="Jogler C."/>
        </authorList>
    </citation>
    <scope>NUCLEOTIDE SEQUENCE [LARGE SCALE GENOMIC DNA]</scope>
    <source>
        <strain evidence="2 3">Pla52o</strain>
    </source>
</reference>
<evidence type="ECO:0000313" key="2">
    <source>
        <dbReference type="EMBL" id="TWU26652.1"/>
    </source>
</evidence>
<sequence precursor="true">MMRFAQTMIGGILLLTLSLAANSYAEEVAISKIEEDWEMVLNEPDPARHSPQVTFFTTPTNDPNRYFQLQFNHAVDADFSGGGFRVAAVENDQVLSSARSETRAALAADDDRVRWTSVLAAVEGGTLFAIKNGHSNQWGEFGGPEFLVRMNSDALSGLSQYHPQKSLDAVDIGLGANRVDSITLIEVRVFYVDGTVIPVPVNRHP</sequence>
<evidence type="ECO:0000256" key="1">
    <source>
        <dbReference type="SAM" id="SignalP"/>
    </source>
</evidence>
<gene>
    <name evidence="2" type="ORF">Pla52o_05050</name>
</gene>
<dbReference type="EMBL" id="SJPT01000001">
    <property type="protein sequence ID" value="TWU26652.1"/>
    <property type="molecule type" value="Genomic_DNA"/>
</dbReference>
<proteinExistence type="predicted"/>
<keyword evidence="3" id="KW-1185">Reference proteome</keyword>
<dbReference type="OrthoDB" id="266492at2"/>
<feature type="signal peptide" evidence="1">
    <location>
        <begin position="1"/>
        <end position="25"/>
    </location>
</feature>
<keyword evidence="1" id="KW-0732">Signal</keyword>
<name>A0A5C6CQ85_9BACT</name>
<comment type="caution">
    <text evidence="2">The sequence shown here is derived from an EMBL/GenBank/DDBJ whole genome shotgun (WGS) entry which is preliminary data.</text>
</comment>
<organism evidence="2 3">
    <name type="scientific">Novipirellula galeiformis</name>
    <dbReference type="NCBI Taxonomy" id="2528004"/>
    <lineage>
        <taxon>Bacteria</taxon>
        <taxon>Pseudomonadati</taxon>
        <taxon>Planctomycetota</taxon>
        <taxon>Planctomycetia</taxon>
        <taxon>Pirellulales</taxon>
        <taxon>Pirellulaceae</taxon>
        <taxon>Novipirellula</taxon>
    </lineage>
</organism>
<accession>A0A5C6CQ85</accession>
<dbReference type="Proteomes" id="UP000316304">
    <property type="component" value="Unassembled WGS sequence"/>
</dbReference>
<dbReference type="AlphaFoldDB" id="A0A5C6CQ85"/>